<dbReference type="SUPFAM" id="SSF50939">
    <property type="entry name" value="Sialidases"/>
    <property type="match status" value="1"/>
</dbReference>
<reference evidence="3" key="1">
    <citation type="submission" date="2024-07" db="EMBL/GenBank/DDBJ databases">
        <title>Complete genome sequence of Verrucomicrobiaceae bacterium NT6N.</title>
        <authorList>
            <person name="Huang C."/>
            <person name="Takami H."/>
            <person name="Hamasaki K."/>
        </authorList>
    </citation>
    <scope>NUCLEOTIDE SEQUENCE</scope>
    <source>
        <strain evidence="3">NT6N</strain>
    </source>
</reference>
<feature type="chain" id="PRO_5043636148" evidence="1">
    <location>
        <begin position="18"/>
        <end position="388"/>
    </location>
</feature>
<dbReference type="KEGG" id="osu:NT6N_35880"/>
<dbReference type="Gene3D" id="2.120.10.10">
    <property type="match status" value="1"/>
</dbReference>
<dbReference type="EMBL" id="AP026866">
    <property type="protein sequence ID" value="BDS08548.1"/>
    <property type="molecule type" value="Genomic_DNA"/>
</dbReference>
<feature type="signal peptide" evidence="1">
    <location>
        <begin position="1"/>
        <end position="17"/>
    </location>
</feature>
<organism evidence="3">
    <name type="scientific">Oceaniferula spumae</name>
    <dbReference type="NCBI Taxonomy" id="2979115"/>
    <lineage>
        <taxon>Bacteria</taxon>
        <taxon>Pseudomonadati</taxon>
        <taxon>Verrucomicrobiota</taxon>
        <taxon>Verrucomicrobiia</taxon>
        <taxon>Verrucomicrobiales</taxon>
        <taxon>Verrucomicrobiaceae</taxon>
        <taxon>Oceaniferula</taxon>
    </lineage>
</organism>
<evidence type="ECO:0000259" key="2">
    <source>
        <dbReference type="Pfam" id="PF13088"/>
    </source>
</evidence>
<protein>
    <submittedName>
        <fullName evidence="3">Sialidase</fullName>
    </submittedName>
</protein>
<dbReference type="AlphaFoldDB" id="A0AAT9FRI0"/>
<dbReference type="PANTHER" id="PTHR43752">
    <property type="entry name" value="BNR/ASP-BOX REPEAT FAMILY PROTEIN"/>
    <property type="match status" value="1"/>
</dbReference>
<keyword evidence="1" id="KW-0732">Signal</keyword>
<evidence type="ECO:0000256" key="1">
    <source>
        <dbReference type="SAM" id="SignalP"/>
    </source>
</evidence>
<feature type="domain" description="Sialidase" evidence="2">
    <location>
        <begin position="125"/>
        <end position="280"/>
    </location>
</feature>
<dbReference type="CDD" id="cd15482">
    <property type="entry name" value="Sialidase_non-viral"/>
    <property type="match status" value="1"/>
</dbReference>
<dbReference type="Pfam" id="PF13088">
    <property type="entry name" value="BNR_2"/>
    <property type="match status" value="1"/>
</dbReference>
<name>A0AAT9FRI0_9BACT</name>
<dbReference type="PANTHER" id="PTHR43752:SF2">
    <property type="entry name" value="BNR_ASP-BOX REPEAT FAMILY PROTEIN"/>
    <property type="match status" value="1"/>
</dbReference>
<evidence type="ECO:0000313" key="3">
    <source>
        <dbReference type="EMBL" id="BDS08548.1"/>
    </source>
</evidence>
<proteinExistence type="predicted"/>
<gene>
    <name evidence="3" type="ORF">NT6N_35880</name>
</gene>
<sequence length="388" mass="43615">MKHILTAFAFTCAGLLAAEIPFIDLAYDKARQVVVDREKGQYLGHVTTCLLDDNKTILAVYPKGHGRGAIVYKRSTDGGKTWSDRLPTPENWAISKEVPTLHRMTGPDGKKRIIMFSGGTPVRKAVSEDEGKSWSPLVPVEKYGGIVAMGCHMKLKTGKGHYMCMFHDRGQIANQGEKINGLTLYKIFTKDGGLTWSYPEMIHSSTDIHLCEPGIIRSPDGKQLAVLLRENSRRKNSHVIFSNDEGRTWTSPRELPRTLTGDRHTAKYASDGRLLIVFRSYTSRRGDFARIDETVKWPTEGDCAAWVGTYEDIVQNRPGQYVVRLFDNKKGYDTTYPGVEILPDDTFVVTTYGHWDKGEQPYIMSTRLKLKELDQMVNNAPKVKVSAP</sequence>
<dbReference type="Pfam" id="PF02012">
    <property type="entry name" value="BNR"/>
    <property type="match status" value="1"/>
</dbReference>
<dbReference type="InterPro" id="IPR002860">
    <property type="entry name" value="BNR_rpt"/>
</dbReference>
<accession>A0AAT9FRI0</accession>
<dbReference type="InterPro" id="IPR036278">
    <property type="entry name" value="Sialidase_sf"/>
</dbReference>
<dbReference type="InterPro" id="IPR011040">
    <property type="entry name" value="Sialidase"/>
</dbReference>